<feature type="transmembrane region" description="Helical" evidence="1">
    <location>
        <begin position="47"/>
        <end position="65"/>
    </location>
</feature>
<protein>
    <submittedName>
        <fullName evidence="2">Uncharacterized protein</fullName>
    </submittedName>
</protein>
<dbReference type="EMBL" id="BK016133">
    <property type="protein sequence ID" value="DAF97412.1"/>
    <property type="molecule type" value="Genomic_DNA"/>
</dbReference>
<sequence>MKKQFDTFTSFVSFISFIVMISSFISVPLLVGHVYTTGSLMKSIGQASMWTVVLPGVVMIVTRMINEVVFGNQD</sequence>
<name>A0A8S5USN3_9CAUD</name>
<keyword evidence="1" id="KW-0472">Membrane</keyword>
<organism evidence="2">
    <name type="scientific">Myoviridae sp. ctijX18</name>
    <dbReference type="NCBI Taxonomy" id="2825154"/>
    <lineage>
        <taxon>Viruses</taxon>
        <taxon>Duplodnaviria</taxon>
        <taxon>Heunggongvirae</taxon>
        <taxon>Uroviricota</taxon>
        <taxon>Caudoviricetes</taxon>
    </lineage>
</organism>
<reference evidence="2" key="1">
    <citation type="journal article" date="2021" name="Proc. Natl. Acad. Sci. U.S.A.">
        <title>A Catalog of Tens of Thousands of Viruses from Human Metagenomes Reveals Hidden Associations with Chronic Diseases.</title>
        <authorList>
            <person name="Tisza M.J."/>
            <person name="Buck C.B."/>
        </authorList>
    </citation>
    <scope>NUCLEOTIDE SEQUENCE</scope>
    <source>
        <strain evidence="2">CtijX18</strain>
    </source>
</reference>
<feature type="transmembrane region" description="Helical" evidence="1">
    <location>
        <begin position="12"/>
        <end position="35"/>
    </location>
</feature>
<keyword evidence="1" id="KW-0812">Transmembrane</keyword>
<keyword evidence="1" id="KW-1133">Transmembrane helix</keyword>
<proteinExistence type="predicted"/>
<accession>A0A8S5USN3</accession>
<evidence type="ECO:0000313" key="2">
    <source>
        <dbReference type="EMBL" id="DAF97412.1"/>
    </source>
</evidence>
<evidence type="ECO:0000256" key="1">
    <source>
        <dbReference type="SAM" id="Phobius"/>
    </source>
</evidence>